<keyword evidence="2" id="KW-0645">Protease</keyword>
<evidence type="ECO:0000313" key="2">
    <source>
        <dbReference type="EMBL" id="OFV67799.1"/>
    </source>
</evidence>
<dbReference type="SUPFAM" id="SSF144052">
    <property type="entry name" value="Thermophilic metalloprotease-like"/>
    <property type="match status" value="1"/>
</dbReference>
<dbReference type="GO" id="GO:0006508">
    <property type="term" value="P:proteolysis"/>
    <property type="evidence" value="ECO:0007669"/>
    <property type="project" value="InterPro"/>
</dbReference>
<proteinExistence type="predicted"/>
<organism evidence="2 3">
    <name type="scientific">Candidatus Syntropharchaeum caldarium</name>
    <dbReference type="NCBI Taxonomy" id="1838285"/>
    <lineage>
        <taxon>Archaea</taxon>
        <taxon>Methanobacteriati</taxon>
        <taxon>Methanobacteriota</taxon>
        <taxon>Stenosarchaea group</taxon>
        <taxon>Methanomicrobia</taxon>
        <taxon>Methanosarcinales</taxon>
        <taxon>ANME-2 cluster</taxon>
        <taxon>Candidatus Syntropharchaeum</taxon>
    </lineage>
</organism>
<dbReference type="EMBL" id="LYOS01000003">
    <property type="protein sequence ID" value="OFV67799.1"/>
    <property type="molecule type" value="Genomic_DNA"/>
</dbReference>
<dbReference type="GO" id="GO:0046872">
    <property type="term" value="F:metal ion binding"/>
    <property type="evidence" value="ECO:0007669"/>
    <property type="project" value="UniProtKB-KW"/>
</dbReference>
<protein>
    <submittedName>
        <fullName evidence="2">Leucyl aminopeptidase (Aminopeptidase T)</fullName>
    </submittedName>
</protein>
<dbReference type="PANTHER" id="PTHR34448">
    <property type="entry name" value="AMINOPEPTIDASE"/>
    <property type="match status" value="1"/>
</dbReference>
<dbReference type="GO" id="GO:0004177">
    <property type="term" value="F:aminopeptidase activity"/>
    <property type="evidence" value="ECO:0007669"/>
    <property type="project" value="UniProtKB-KW"/>
</dbReference>
<keyword evidence="3" id="KW-1185">Reference proteome</keyword>
<keyword evidence="2" id="KW-0378">Hydrolase</keyword>
<sequence>MWEASVKTVIDVCLDLKSDEDLLIITDTGTSPRIGDSLLEYAHSKGNRAVLLRMKELEYNGKEPSDIVKNAMLEADAIIAATRRSLTHTNARIDACKNGARIISMPGITEDMFGSGGMKADYIRLDRTIRDLKSRFADASEIRVLTGSGCDLSIDLRGCEWHVDSGICHEAGIGVNLPAGELFLAPANVEGTAVLDGTIAGLEDEDTLLEVEIKDRMAVQITGKGSEKFKELLDRAGRNAYNIAEFAIGMNPEARLIGNILEDEKVWGTVHIAFGTNTAFGGDVDAGIHLDCIIKDPEIYVDGKKWDWW</sequence>
<dbReference type="AlphaFoldDB" id="A0A1F2P8V8"/>
<evidence type="ECO:0000313" key="3">
    <source>
        <dbReference type="Proteomes" id="UP000186940"/>
    </source>
</evidence>
<gene>
    <name evidence="2" type="ORF">SCAL_001174</name>
</gene>
<name>A0A1F2P8V8_9EURY</name>
<evidence type="ECO:0000256" key="1">
    <source>
        <dbReference type="ARBA" id="ARBA00022723"/>
    </source>
</evidence>
<dbReference type="STRING" id="1838285.SCAL_001174"/>
<dbReference type="Proteomes" id="UP000186940">
    <property type="component" value="Unassembled WGS sequence"/>
</dbReference>
<keyword evidence="1" id="KW-0479">Metal-binding</keyword>
<comment type="caution">
    <text evidence="2">The sequence shown here is derived from an EMBL/GenBank/DDBJ whole genome shotgun (WGS) entry which is preliminary data.</text>
</comment>
<dbReference type="Pfam" id="PF26233">
    <property type="entry name" value="NicX"/>
    <property type="match status" value="1"/>
</dbReference>
<keyword evidence="2" id="KW-0031">Aminopeptidase</keyword>
<dbReference type="InterPro" id="IPR058739">
    <property type="entry name" value="NicX"/>
</dbReference>
<reference evidence="2" key="1">
    <citation type="submission" date="2016-05" db="EMBL/GenBank/DDBJ databases">
        <title>Microbial consortia oxidize butane by reversing methanogenesis.</title>
        <authorList>
            <person name="Laso-Perez R."/>
            <person name="Richter M."/>
            <person name="Wegener G."/>
            <person name="Musat F."/>
        </authorList>
    </citation>
    <scope>NUCLEOTIDE SEQUENCE [LARGE SCALE GENOMIC DNA]</scope>
    <source>
        <strain evidence="2">BOX2</strain>
    </source>
</reference>
<accession>A0A1F2P8V8</accession>
<dbReference type="PANTHER" id="PTHR34448:SF1">
    <property type="entry name" value="BLL6088 PROTEIN"/>
    <property type="match status" value="1"/>
</dbReference>
<dbReference type="InterPro" id="IPR052170">
    <property type="entry name" value="M29_Exopeptidase"/>
</dbReference>